<dbReference type="SUPFAM" id="SSF53474">
    <property type="entry name" value="alpha/beta-Hydrolases"/>
    <property type="match status" value="1"/>
</dbReference>
<dbReference type="MEROPS" id="S33.983"/>
<keyword evidence="5" id="KW-1185">Reference proteome</keyword>
<reference evidence="4" key="4">
    <citation type="submission" date="2025-09" db="UniProtKB">
        <authorList>
            <consortium name="Ensembl"/>
        </authorList>
    </citation>
    <scope>IDENTIFICATION</scope>
</reference>
<reference evidence="5" key="1">
    <citation type="journal article" date="2002" name="Science">
        <title>The draft genome of Ciona intestinalis: insights into chordate and vertebrate origins.</title>
        <authorList>
            <person name="Dehal P."/>
            <person name="Satou Y."/>
            <person name="Campbell R.K."/>
            <person name="Chapman J."/>
            <person name="Degnan B."/>
            <person name="De Tomaso A."/>
            <person name="Davidson B."/>
            <person name="Di Gregorio A."/>
            <person name="Gelpke M."/>
            <person name="Goodstein D.M."/>
            <person name="Harafuji N."/>
            <person name="Hastings K.E."/>
            <person name="Ho I."/>
            <person name="Hotta K."/>
            <person name="Huang W."/>
            <person name="Kawashima T."/>
            <person name="Lemaire P."/>
            <person name="Martinez D."/>
            <person name="Meinertzhagen I.A."/>
            <person name="Necula S."/>
            <person name="Nonaka M."/>
            <person name="Putnam N."/>
            <person name="Rash S."/>
            <person name="Saiga H."/>
            <person name="Satake M."/>
            <person name="Terry A."/>
            <person name="Yamada L."/>
            <person name="Wang H.G."/>
            <person name="Awazu S."/>
            <person name="Azumi K."/>
            <person name="Boore J."/>
            <person name="Branno M."/>
            <person name="Chin-Bow S."/>
            <person name="DeSantis R."/>
            <person name="Doyle S."/>
            <person name="Francino P."/>
            <person name="Keys D.N."/>
            <person name="Haga S."/>
            <person name="Hayashi H."/>
            <person name="Hino K."/>
            <person name="Imai K.S."/>
            <person name="Inaba K."/>
            <person name="Kano S."/>
            <person name="Kobayashi K."/>
            <person name="Kobayashi M."/>
            <person name="Lee B.I."/>
            <person name="Makabe K.W."/>
            <person name="Manohar C."/>
            <person name="Matassi G."/>
            <person name="Medina M."/>
            <person name="Mochizuki Y."/>
            <person name="Mount S."/>
            <person name="Morishita T."/>
            <person name="Miura S."/>
            <person name="Nakayama A."/>
            <person name="Nishizaka S."/>
            <person name="Nomoto H."/>
            <person name="Ohta F."/>
            <person name="Oishi K."/>
            <person name="Rigoutsos I."/>
            <person name="Sano M."/>
            <person name="Sasaki A."/>
            <person name="Sasakura Y."/>
            <person name="Shoguchi E."/>
            <person name="Shin-i T."/>
            <person name="Spagnuolo A."/>
            <person name="Stainier D."/>
            <person name="Suzuki M.M."/>
            <person name="Tassy O."/>
            <person name="Takatori N."/>
            <person name="Tokuoka M."/>
            <person name="Yagi K."/>
            <person name="Yoshizaki F."/>
            <person name="Wada S."/>
            <person name="Zhang C."/>
            <person name="Hyatt P.D."/>
            <person name="Larimer F."/>
            <person name="Detter C."/>
            <person name="Doggett N."/>
            <person name="Glavina T."/>
            <person name="Hawkins T."/>
            <person name="Richardson P."/>
            <person name="Lucas S."/>
            <person name="Kohara Y."/>
            <person name="Levine M."/>
            <person name="Satoh N."/>
            <person name="Rokhsar D.S."/>
        </authorList>
    </citation>
    <scope>NUCLEOTIDE SEQUENCE [LARGE SCALE GENOMIC DNA]</scope>
</reference>
<evidence type="ECO:0000313" key="4">
    <source>
        <dbReference type="Ensembl" id="ENSCINP00000020190.3"/>
    </source>
</evidence>
<dbReference type="PANTHER" id="PTHR46197">
    <property type="entry name" value="PROTEIN ABHD14B-LIKE"/>
    <property type="match status" value="1"/>
</dbReference>
<keyword evidence="2" id="KW-0963">Cytoplasm</keyword>
<name>F6QCP0_CIOIN</name>
<organism evidence="4 5">
    <name type="scientific">Ciona intestinalis</name>
    <name type="common">Transparent sea squirt</name>
    <name type="synonym">Ascidia intestinalis</name>
    <dbReference type="NCBI Taxonomy" id="7719"/>
    <lineage>
        <taxon>Eukaryota</taxon>
        <taxon>Metazoa</taxon>
        <taxon>Chordata</taxon>
        <taxon>Tunicata</taxon>
        <taxon>Ascidiacea</taxon>
        <taxon>Phlebobranchia</taxon>
        <taxon>Cionidae</taxon>
        <taxon>Ciona</taxon>
    </lineage>
</organism>
<dbReference type="FunFam" id="3.40.50.1820:FF:000077">
    <property type="entry name" value="Abhydrolase domain containing 14B"/>
    <property type="match status" value="1"/>
</dbReference>
<dbReference type="KEGG" id="cin:101243099"/>
<evidence type="ECO:0000256" key="2">
    <source>
        <dbReference type="ARBA" id="ARBA00022490"/>
    </source>
</evidence>
<protein>
    <submittedName>
        <fullName evidence="4">Protein ABHD14B-like</fullName>
    </submittedName>
</protein>
<evidence type="ECO:0000256" key="1">
    <source>
        <dbReference type="ARBA" id="ARBA00004496"/>
    </source>
</evidence>
<dbReference type="RefSeq" id="XP_004226140.1">
    <property type="nucleotide sequence ID" value="XM_004226092.4"/>
</dbReference>
<sequence length="195" mass="21873">MAFVDIGGLEIYYEQFGEVSSSTAVLLLHGMRFSSKTWLDLKTLEKLAEWKFRSIAVDLPGYGKSKDTFPPEQKGKFLSDLCVAFSIEKAIVISPSMSGQYSLPFVHEFGHKVQAYIPIAPVETEKYSQEAYGKVKTPTFIVYGANDELLGEHSLNNLKQIPGNRVIKMKNAGHACYLDQPEEWHGHLKEILSSL</sequence>
<evidence type="ECO:0000256" key="3">
    <source>
        <dbReference type="ARBA" id="ARBA00037942"/>
    </source>
</evidence>
<proteinExistence type="inferred from homology"/>
<reference evidence="4" key="2">
    <citation type="journal article" date="2008" name="Genome Biol.">
        <title>Improved genome assembly and evidence-based global gene model set for the chordate Ciona intestinalis: new insight into intron and operon populations.</title>
        <authorList>
            <person name="Satou Y."/>
            <person name="Mineta K."/>
            <person name="Ogasawara M."/>
            <person name="Sasakura Y."/>
            <person name="Shoguchi E."/>
            <person name="Ueno K."/>
            <person name="Yamada L."/>
            <person name="Matsumoto J."/>
            <person name="Wasserscheid J."/>
            <person name="Dewar K."/>
            <person name="Wiley G.B."/>
            <person name="Macmil S.L."/>
            <person name="Roe B.A."/>
            <person name="Zeller R.W."/>
            <person name="Hastings K.E."/>
            <person name="Lemaire P."/>
            <person name="Lindquist E."/>
            <person name="Endo T."/>
            <person name="Hotta K."/>
            <person name="Inaba K."/>
        </authorList>
    </citation>
    <scope>NUCLEOTIDE SEQUENCE [LARGE SCALE GENOMIC DNA]</scope>
    <source>
        <strain evidence="4">wild type</strain>
    </source>
</reference>
<dbReference type="Ensembl" id="ENSCINT00000020190.3">
    <property type="protein sequence ID" value="ENSCINP00000020190.3"/>
    <property type="gene ID" value="ENSCING00000010070.3"/>
</dbReference>
<dbReference type="GO" id="GO:0005737">
    <property type="term" value="C:cytoplasm"/>
    <property type="evidence" value="ECO:0000318"/>
    <property type="project" value="GO_Central"/>
</dbReference>
<dbReference type="STRING" id="7719.ENSCINP00000020190"/>
<comment type="similarity">
    <text evidence="3">Belongs to the AB hydrolase superfamily. ABHD14 family.</text>
</comment>
<dbReference type="OrthoDB" id="284184at2759"/>
<dbReference type="FunCoup" id="F6QCP0">
    <property type="interactions" value="6"/>
</dbReference>
<dbReference type="InParanoid" id="F6QCP0"/>
<evidence type="ECO:0000313" key="5">
    <source>
        <dbReference type="Proteomes" id="UP000008144"/>
    </source>
</evidence>
<dbReference type="Gene3D" id="3.40.50.1820">
    <property type="entry name" value="alpha/beta hydrolase"/>
    <property type="match status" value="1"/>
</dbReference>
<dbReference type="EMBL" id="EAAA01002264">
    <property type="status" value="NOT_ANNOTATED_CDS"/>
    <property type="molecule type" value="Genomic_DNA"/>
</dbReference>
<dbReference type="GeneID" id="101243099"/>
<dbReference type="PANTHER" id="PTHR46197:SF3">
    <property type="entry name" value="AB HYDROLASE-1 DOMAIN-CONTAINING PROTEIN"/>
    <property type="match status" value="1"/>
</dbReference>
<dbReference type="OMA" id="DPATWHR"/>
<dbReference type="Proteomes" id="UP000008144">
    <property type="component" value="Chromosome 6"/>
</dbReference>
<dbReference type="ESTHER" id="cioin-f6qcp0">
    <property type="family name" value="CIB-CCG1-interacting-factor-B"/>
</dbReference>
<accession>F6QCP0</accession>
<accession>A0A1W2WK32</accession>
<dbReference type="HOGENOM" id="CLU_020336_28_0_1"/>
<comment type="subcellular location">
    <subcellularLocation>
        <location evidence="1">Cytoplasm</location>
    </subcellularLocation>
</comment>
<dbReference type="GeneTree" id="ENSGT00940000159388"/>
<dbReference type="AlphaFoldDB" id="F6QCP0"/>
<gene>
    <name evidence="4" type="primary">LOC101243099</name>
</gene>
<dbReference type="InterPro" id="IPR029058">
    <property type="entry name" value="AB_hydrolase_fold"/>
</dbReference>
<reference evidence="4" key="3">
    <citation type="submission" date="2025-08" db="UniProtKB">
        <authorList>
            <consortium name="Ensembl"/>
        </authorList>
    </citation>
    <scope>IDENTIFICATION</scope>
</reference>